<comment type="caution">
    <text evidence="1">The sequence shown here is derived from an EMBL/GenBank/DDBJ whole genome shotgun (WGS) entry which is preliminary data.</text>
</comment>
<name>A0A4C1WIV3_EUMVA</name>
<dbReference type="AlphaFoldDB" id="A0A4C1WIV3"/>
<evidence type="ECO:0000313" key="2">
    <source>
        <dbReference type="Proteomes" id="UP000299102"/>
    </source>
</evidence>
<accession>A0A4C1WIV3</accession>
<dbReference type="EMBL" id="BGZK01000580">
    <property type="protein sequence ID" value="GBP51386.1"/>
    <property type="molecule type" value="Genomic_DNA"/>
</dbReference>
<reference evidence="1 2" key="1">
    <citation type="journal article" date="2019" name="Commun. Biol.">
        <title>The bagworm genome reveals a unique fibroin gene that provides high tensile strength.</title>
        <authorList>
            <person name="Kono N."/>
            <person name="Nakamura H."/>
            <person name="Ohtoshi R."/>
            <person name="Tomita M."/>
            <person name="Numata K."/>
            <person name="Arakawa K."/>
        </authorList>
    </citation>
    <scope>NUCLEOTIDE SEQUENCE [LARGE SCALE GENOMIC DNA]</scope>
</reference>
<dbReference type="Proteomes" id="UP000299102">
    <property type="component" value="Unassembled WGS sequence"/>
</dbReference>
<gene>
    <name evidence="1" type="ORF">EVAR_38780_1</name>
</gene>
<protein>
    <submittedName>
        <fullName evidence="1">Uncharacterized protein</fullName>
    </submittedName>
</protein>
<keyword evidence="2" id="KW-1185">Reference proteome</keyword>
<evidence type="ECO:0000313" key="1">
    <source>
        <dbReference type="EMBL" id="GBP51386.1"/>
    </source>
</evidence>
<sequence>MYYSRSINRVVIARLYLSRFPSLSRASRLRISAHRSHHDQKASFRGKEPNCTVNLYLVPGALRFIVCKTTPPAGRERMYRSAGSRTSGLAAAGEQFSRRDTAMNVDLKNNSAFAVRA</sequence>
<proteinExistence type="predicted"/>
<organism evidence="1 2">
    <name type="scientific">Eumeta variegata</name>
    <name type="common">Bagworm moth</name>
    <name type="synonym">Eumeta japonica</name>
    <dbReference type="NCBI Taxonomy" id="151549"/>
    <lineage>
        <taxon>Eukaryota</taxon>
        <taxon>Metazoa</taxon>
        <taxon>Ecdysozoa</taxon>
        <taxon>Arthropoda</taxon>
        <taxon>Hexapoda</taxon>
        <taxon>Insecta</taxon>
        <taxon>Pterygota</taxon>
        <taxon>Neoptera</taxon>
        <taxon>Endopterygota</taxon>
        <taxon>Lepidoptera</taxon>
        <taxon>Glossata</taxon>
        <taxon>Ditrysia</taxon>
        <taxon>Tineoidea</taxon>
        <taxon>Psychidae</taxon>
        <taxon>Oiketicinae</taxon>
        <taxon>Eumeta</taxon>
    </lineage>
</organism>